<dbReference type="Pfam" id="PF01152">
    <property type="entry name" value="Bac_globin"/>
    <property type="match status" value="1"/>
</dbReference>
<dbReference type="RefSeq" id="WP_184938175.1">
    <property type="nucleotide sequence ID" value="NZ_JACHJV010000001.1"/>
</dbReference>
<reference evidence="7 8" key="1">
    <citation type="submission" date="2020-08" db="EMBL/GenBank/DDBJ databases">
        <title>Sequencing the genomes of 1000 actinobacteria strains.</title>
        <authorList>
            <person name="Klenk H.-P."/>
        </authorList>
    </citation>
    <scope>NUCLEOTIDE SEQUENCE [LARGE SCALE GENOMIC DNA]</scope>
    <source>
        <strain evidence="7 8">DSM 41654</strain>
    </source>
</reference>
<proteinExistence type="inferred from homology"/>
<keyword evidence="3" id="KW-0349">Heme</keyword>
<evidence type="ECO:0000256" key="3">
    <source>
        <dbReference type="ARBA" id="ARBA00022617"/>
    </source>
</evidence>
<evidence type="ECO:0000313" key="7">
    <source>
        <dbReference type="EMBL" id="MBB4925744.1"/>
    </source>
</evidence>
<accession>A0A7W7R5R4</accession>
<protein>
    <submittedName>
        <fullName evidence="7">Hemoglobin</fullName>
    </submittedName>
</protein>
<keyword evidence="5" id="KW-0408">Iron</keyword>
<dbReference type="Gene3D" id="1.10.490.10">
    <property type="entry name" value="Globins"/>
    <property type="match status" value="1"/>
</dbReference>
<comment type="caution">
    <text evidence="7">The sequence shown here is derived from an EMBL/GenBank/DDBJ whole genome shotgun (WGS) entry which is preliminary data.</text>
</comment>
<dbReference type="AlphaFoldDB" id="A0A7W7R5R4"/>
<comment type="cofactor">
    <cofactor evidence="1">
        <name>heme</name>
        <dbReference type="ChEBI" id="CHEBI:30413"/>
    </cofactor>
</comment>
<dbReference type="PANTHER" id="PTHR47366:SF1">
    <property type="entry name" value="TWO-ON-TWO HEMOGLOBIN-3"/>
    <property type="match status" value="1"/>
</dbReference>
<evidence type="ECO:0000256" key="2">
    <source>
        <dbReference type="ARBA" id="ARBA00022448"/>
    </source>
</evidence>
<dbReference type="SUPFAM" id="SSF46458">
    <property type="entry name" value="Globin-like"/>
    <property type="match status" value="1"/>
</dbReference>
<keyword evidence="4" id="KW-0479">Metal-binding</keyword>
<evidence type="ECO:0000256" key="5">
    <source>
        <dbReference type="ARBA" id="ARBA00023004"/>
    </source>
</evidence>
<dbReference type="InterPro" id="IPR044203">
    <property type="entry name" value="GlbO/GLB3-like"/>
</dbReference>
<dbReference type="PROSITE" id="PS01213">
    <property type="entry name" value="GLOBIN_FAM_2"/>
    <property type="match status" value="1"/>
</dbReference>
<dbReference type="EMBL" id="JACHJV010000001">
    <property type="protein sequence ID" value="MBB4925744.1"/>
    <property type="molecule type" value="Genomic_DNA"/>
</dbReference>
<dbReference type="GO" id="GO:0020037">
    <property type="term" value="F:heme binding"/>
    <property type="evidence" value="ECO:0007669"/>
    <property type="project" value="InterPro"/>
</dbReference>
<sequence>MTEIGRDETREESFFETVGGEATFRRLVHLFYQGVAGDEVLRPMYPEQDLAGAEERLALFLIQYWGGPRTYSEQRGHPRLRMRHVPFKVDQAAHDAWLRHMRAAVDELALAPQAEQQLWEYLSYAAASMVNSH</sequence>
<keyword evidence="8" id="KW-1185">Reference proteome</keyword>
<evidence type="ECO:0000313" key="8">
    <source>
        <dbReference type="Proteomes" id="UP000540506"/>
    </source>
</evidence>
<dbReference type="Proteomes" id="UP000540506">
    <property type="component" value="Unassembled WGS sequence"/>
</dbReference>
<evidence type="ECO:0000256" key="6">
    <source>
        <dbReference type="ARBA" id="ARBA00034496"/>
    </source>
</evidence>
<organism evidence="7 8">
    <name type="scientific">Kitasatospora kifunensis</name>
    <name type="common">Streptomyces kifunensis</name>
    <dbReference type="NCBI Taxonomy" id="58351"/>
    <lineage>
        <taxon>Bacteria</taxon>
        <taxon>Bacillati</taxon>
        <taxon>Actinomycetota</taxon>
        <taxon>Actinomycetes</taxon>
        <taxon>Kitasatosporales</taxon>
        <taxon>Streptomycetaceae</taxon>
        <taxon>Kitasatospora</taxon>
    </lineage>
</organism>
<dbReference type="GO" id="GO:0005344">
    <property type="term" value="F:oxygen carrier activity"/>
    <property type="evidence" value="ECO:0007669"/>
    <property type="project" value="InterPro"/>
</dbReference>
<comment type="similarity">
    <text evidence="6">Belongs to the truncated hemoglobin family. Group II subfamily.</text>
</comment>
<dbReference type="InterPro" id="IPR001486">
    <property type="entry name" value="Hemoglobin_trunc"/>
</dbReference>
<gene>
    <name evidence="7" type="ORF">FHR34_004737</name>
</gene>
<dbReference type="CDD" id="cd14771">
    <property type="entry name" value="TrHb2_Mt-trHbO-like_O"/>
    <property type="match status" value="1"/>
</dbReference>
<keyword evidence="2" id="KW-0813">Transport</keyword>
<evidence type="ECO:0000256" key="4">
    <source>
        <dbReference type="ARBA" id="ARBA00022723"/>
    </source>
</evidence>
<name>A0A7W7R5R4_KITKI</name>
<dbReference type="InterPro" id="IPR009050">
    <property type="entry name" value="Globin-like_sf"/>
</dbReference>
<dbReference type="GO" id="GO:0019825">
    <property type="term" value="F:oxygen binding"/>
    <property type="evidence" value="ECO:0007669"/>
    <property type="project" value="InterPro"/>
</dbReference>
<dbReference type="InterPro" id="IPR019795">
    <property type="entry name" value="Globin_bac-like_CS"/>
</dbReference>
<dbReference type="InterPro" id="IPR012292">
    <property type="entry name" value="Globin/Proto"/>
</dbReference>
<evidence type="ECO:0000256" key="1">
    <source>
        <dbReference type="ARBA" id="ARBA00001971"/>
    </source>
</evidence>
<dbReference type="PANTHER" id="PTHR47366">
    <property type="entry name" value="TWO-ON-TWO HEMOGLOBIN-3"/>
    <property type="match status" value="1"/>
</dbReference>
<dbReference type="GO" id="GO:0046872">
    <property type="term" value="F:metal ion binding"/>
    <property type="evidence" value="ECO:0007669"/>
    <property type="project" value="UniProtKB-KW"/>
</dbReference>